<feature type="domain" description="Ferrous iron transporter FeoA-like" evidence="2">
    <location>
        <begin position="130"/>
        <end position="203"/>
    </location>
</feature>
<dbReference type="InterPro" id="IPR038157">
    <property type="entry name" value="FeoA_core_dom"/>
</dbReference>
<evidence type="ECO:0000256" key="1">
    <source>
        <dbReference type="ARBA" id="ARBA00023004"/>
    </source>
</evidence>
<dbReference type="PANTHER" id="PTHR42954">
    <property type="entry name" value="FE(2+) TRANSPORT PROTEIN A"/>
    <property type="match status" value="1"/>
</dbReference>
<feature type="domain" description="Ferrous iron transporter FeoA-like" evidence="2">
    <location>
        <begin position="10"/>
        <end position="81"/>
    </location>
</feature>
<dbReference type="InterPro" id="IPR052713">
    <property type="entry name" value="FeoA"/>
</dbReference>
<dbReference type="SMART" id="SM00899">
    <property type="entry name" value="FeoA"/>
    <property type="match status" value="2"/>
</dbReference>
<sequence length="211" mass="23011">MDESVKKGFFSLAEAKTGHRVRIVLLRANGGLENRLADLGLRRGMEIEVLQNAGDGRIVVTTGDGRVAVGPGMTENVVVSLVGKHRGGAGRRRRWGWLRGRRIGGGAEQRGPAHRNEQANCRKDTGNMQIVLRDMRIGETGRVTGFFKGEPHYRQKLLAMGLTRGAEFTVSRVAPLGDPVEINVRGFSLSLRKHEAAILQVERTGQRVGGA</sequence>
<proteinExistence type="predicted"/>
<organism evidence="4">
    <name type="scientific">Candidatus Kentrum sp. FM</name>
    <dbReference type="NCBI Taxonomy" id="2126340"/>
    <lineage>
        <taxon>Bacteria</taxon>
        <taxon>Pseudomonadati</taxon>
        <taxon>Pseudomonadota</taxon>
        <taxon>Gammaproteobacteria</taxon>
        <taxon>Candidatus Kentrum</taxon>
    </lineage>
</organism>
<evidence type="ECO:0000313" key="4">
    <source>
        <dbReference type="EMBL" id="VFJ73153.1"/>
    </source>
</evidence>
<dbReference type="EMBL" id="CAADEZ010000696">
    <property type="protein sequence ID" value="VFJ73153.1"/>
    <property type="molecule type" value="Genomic_DNA"/>
</dbReference>
<dbReference type="InterPro" id="IPR007167">
    <property type="entry name" value="Fe-transptr_FeoA-like"/>
</dbReference>
<evidence type="ECO:0000313" key="3">
    <source>
        <dbReference type="EMBL" id="VFJ58184.1"/>
    </source>
</evidence>
<dbReference type="Pfam" id="PF04023">
    <property type="entry name" value="FeoA"/>
    <property type="match status" value="2"/>
</dbReference>
<protein>
    <submittedName>
        <fullName evidence="4">Ferrous iron transport protein A</fullName>
    </submittedName>
</protein>
<accession>A0A450TVW7</accession>
<dbReference type="Gene3D" id="2.30.30.90">
    <property type="match status" value="2"/>
</dbReference>
<dbReference type="EMBL" id="CAADFL010000296">
    <property type="protein sequence ID" value="VFK13856.1"/>
    <property type="molecule type" value="Genomic_DNA"/>
</dbReference>
<reference evidence="4" key="1">
    <citation type="submission" date="2019-02" db="EMBL/GenBank/DDBJ databases">
        <authorList>
            <person name="Gruber-Vodicka R. H."/>
            <person name="Seah K. B. B."/>
        </authorList>
    </citation>
    <scope>NUCLEOTIDE SEQUENCE</scope>
    <source>
        <strain evidence="4">BECK_BZ163</strain>
        <strain evidence="5">BECK_BZ164</strain>
        <strain evidence="3">BECK_BZ165</strain>
    </source>
</reference>
<evidence type="ECO:0000259" key="2">
    <source>
        <dbReference type="SMART" id="SM00899"/>
    </source>
</evidence>
<dbReference type="GO" id="GO:0046914">
    <property type="term" value="F:transition metal ion binding"/>
    <property type="evidence" value="ECO:0007669"/>
    <property type="project" value="InterPro"/>
</dbReference>
<dbReference type="InterPro" id="IPR008988">
    <property type="entry name" value="Transcriptional_repressor_C"/>
</dbReference>
<name>A0A450TVW7_9GAMM</name>
<dbReference type="AlphaFoldDB" id="A0A450TVW7"/>
<dbReference type="SUPFAM" id="SSF50037">
    <property type="entry name" value="C-terminal domain of transcriptional repressors"/>
    <property type="match status" value="2"/>
</dbReference>
<gene>
    <name evidence="4" type="ORF">BECKFM1743A_GA0114220_106961</name>
    <name evidence="5" type="ORF">BECKFM1743B_GA0114221_102962</name>
    <name evidence="3" type="ORF">BECKFM1743C_GA0114222_102184</name>
</gene>
<keyword evidence="1" id="KW-0408">Iron</keyword>
<evidence type="ECO:0000313" key="5">
    <source>
        <dbReference type="EMBL" id="VFK13856.1"/>
    </source>
</evidence>
<dbReference type="EMBL" id="CAADFA010000218">
    <property type="protein sequence ID" value="VFJ58184.1"/>
    <property type="molecule type" value="Genomic_DNA"/>
</dbReference>
<dbReference type="PANTHER" id="PTHR42954:SF2">
    <property type="entry name" value="FE(2+) TRANSPORT PROTEIN A"/>
    <property type="match status" value="1"/>
</dbReference>